<evidence type="ECO:0000313" key="2">
    <source>
        <dbReference type="EMBL" id="NCD71202.1"/>
    </source>
</evidence>
<dbReference type="Pfam" id="PF04338">
    <property type="entry name" value="DUF481"/>
    <property type="match status" value="1"/>
</dbReference>
<comment type="caution">
    <text evidence="2">The sequence shown here is derived from an EMBL/GenBank/DDBJ whole genome shotgun (WGS) entry which is preliminary data.</text>
</comment>
<feature type="signal peptide" evidence="1">
    <location>
        <begin position="1"/>
        <end position="20"/>
    </location>
</feature>
<keyword evidence="3" id="KW-1185">Reference proteome</keyword>
<name>A0A965ZJH5_9SPHI</name>
<organism evidence="2 3">
    <name type="scientific">Mucilaginibacter agri</name>
    <dbReference type="NCBI Taxonomy" id="2695265"/>
    <lineage>
        <taxon>Bacteria</taxon>
        <taxon>Pseudomonadati</taxon>
        <taxon>Bacteroidota</taxon>
        <taxon>Sphingobacteriia</taxon>
        <taxon>Sphingobacteriales</taxon>
        <taxon>Sphingobacteriaceae</taxon>
        <taxon>Mucilaginibacter</taxon>
    </lineage>
</organism>
<feature type="chain" id="PRO_5038088173" evidence="1">
    <location>
        <begin position="21"/>
        <end position="245"/>
    </location>
</feature>
<dbReference type="AlphaFoldDB" id="A0A965ZJH5"/>
<gene>
    <name evidence="2" type="ORF">GSY63_17680</name>
</gene>
<dbReference type="Proteomes" id="UP000638732">
    <property type="component" value="Unassembled WGS sequence"/>
</dbReference>
<accession>A0A965ZJH5</accession>
<dbReference type="InterPro" id="IPR007433">
    <property type="entry name" value="DUF481"/>
</dbReference>
<dbReference type="EMBL" id="WWEO01000044">
    <property type="protein sequence ID" value="NCD71202.1"/>
    <property type="molecule type" value="Genomic_DNA"/>
</dbReference>
<sequence length="245" mass="28251">MISKSLLLFLLLLITLNCLAQFNDTTHHYVNFNSSGSINKTNDGSSYLLNNSLKFGLRKKSIAANFNNNWIYGKSNNDITNNDFTSSLDFDVFAGDSARFYYWGLANYTTSVSLRINDQLQAGGGVAYYFVNKKNAMFNVSDGILYDRGNLFLDDDTHDVYDTYRNSFRILFKFMIKDIIVLDGSDFIQNSFTRRSDYIVRSTTNLSVKLRKWLSFTTSFTYNRMNRTNRENSLLSYGLTAEKYF</sequence>
<evidence type="ECO:0000256" key="1">
    <source>
        <dbReference type="SAM" id="SignalP"/>
    </source>
</evidence>
<dbReference type="RefSeq" id="WP_166587171.1">
    <property type="nucleotide sequence ID" value="NZ_WWEO01000044.1"/>
</dbReference>
<reference evidence="2" key="2">
    <citation type="submission" date="2020-10" db="EMBL/GenBank/DDBJ databases">
        <title>Mucilaginibacter sp. nov., isolated from soil.</title>
        <authorList>
            <person name="Jeon C.O."/>
        </authorList>
    </citation>
    <scope>NUCLEOTIDE SEQUENCE</scope>
    <source>
        <strain evidence="2">R11</strain>
    </source>
</reference>
<reference evidence="2" key="1">
    <citation type="submission" date="2020-01" db="EMBL/GenBank/DDBJ databases">
        <authorList>
            <person name="Seo Y.L."/>
        </authorList>
    </citation>
    <scope>NUCLEOTIDE SEQUENCE</scope>
    <source>
        <strain evidence="2">R11</strain>
    </source>
</reference>
<proteinExistence type="predicted"/>
<keyword evidence="1" id="KW-0732">Signal</keyword>
<evidence type="ECO:0000313" key="3">
    <source>
        <dbReference type="Proteomes" id="UP000638732"/>
    </source>
</evidence>
<protein>
    <submittedName>
        <fullName evidence="2">DUF481 domain-containing protein</fullName>
    </submittedName>
</protein>